<dbReference type="GO" id="GO:0006313">
    <property type="term" value="P:DNA transposition"/>
    <property type="evidence" value="ECO:0007669"/>
    <property type="project" value="InterPro"/>
</dbReference>
<comment type="caution">
    <text evidence="1">The sequence shown here is derived from an EMBL/GenBank/DDBJ whole genome shotgun (WGS) entry which is preliminary data.</text>
</comment>
<proteinExistence type="predicted"/>
<dbReference type="EMBL" id="VSSQ01000216">
    <property type="protein sequence ID" value="MPL86106.1"/>
    <property type="molecule type" value="Genomic_DNA"/>
</dbReference>
<accession>A0A644V434</accession>
<evidence type="ECO:0008006" key="2">
    <source>
        <dbReference type="Google" id="ProtNLM"/>
    </source>
</evidence>
<name>A0A644V434_9ZZZZ</name>
<evidence type="ECO:0000313" key="1">
    <source>
        <dbReference type="EMBL" id="MPL86106.1"/>
    </source>
</evidence>
<gene>
    <name evidence="1" type="ORF">SDC9_32082</name>
</gene>
<sequence>METALEVLTARRGRRDVHRQWPDEIKAQIVSESLRPGATVNEVAERHGLKANHLSSWRTMARQGKLVLPAPEDGVEFAAMVVEKSPQTITPELPPTKAVSRAQIIVGPVTIRLEEGASVARISWLNMEGFHDGPIRRAIA</sequence>
<dbReference type="InterPro" id="IPR010921">
    <property type="entry name" value="Trp_repressor/repl_initiator"/>
</dbReference>
<dbReference type="PANTHER" id="PTHR37936">
    <property type="entry name" value="TRANSPOSASE INSC FOR INSERTION ELEMENT IS2A-RELATED"/>
    <property type="match status" value="1"/>
</dbReference>
<reference evidence="1" key="1">
    <citation type="submission" date="2019-08" db="EMBL/GenBank/DDBJ databases">
        <authorList>
            <person name="Kucharzyk K."/>
            <person name="Murdoch R.W."/>
            <person name="Higgins S."/>
            <person name="Loffler F."/>
        </authorList>
    </citation>
    <scope>NUCLEOTIDE SEQUENCE</scope>
</reference>
<dbReference type="GO" id="GO:0004803">
    <property type="term" value="F:transposase activity"/>
    <property type="evidence" value="ECO:0007669"/>
    <property type="project" value="InterPro"/>
</dbReference>
<dbReference type="PANTHER" id="PTHR37936:SF3">
    <property type="entry name" value="TRANSPOSASE INSC FOR INSERTION ELEMENT IS2A-RELATED"/>
    <property type="match status" value="1"/>
</dbReference>
<organism evidence="1">
    <name type="scientific">bioreactor metagenome</name>
    <dbReference type="NCBI Taxonomy" id="1076179"/>
    <lineage>
        <taxon>unclassified sequences</taxon>
        <taxon>metagenomes</taxon>
        <taxon>ecological metagenomes</taxon>
    </lineage>
</organism>
<protein>
    <recommendedName>
        <fullName evidence="2">Transposase</fullName>
    </recommendedName>
</protein>
<dbReference type="AlphaFoldDB" id="A0A644V434"/>
<dbReference type="GO" id="GO:0043565">
    <property type="term" value="F:sequence-specific DNA binding"/>
    <property type="evidence" value="ECO:0007669"/>
    <property type="project" value="InterPro"/>
</dbReference>
<dbReference type="InterPro" id="IPR002514">
    <property type="entry name" value="Transposase_8"/>
</dbReference>
<dbReference type="Pfam" id="PF01527">
    <property type="entry name" value="HTH_Tnp_1"/>
    <property type="match status" value="1"/>
</dbReference>
<dbReference type="SUPFAM" id="SSF48295">
    <property type="entry name" value="TrpR-like"/>
    <property type="match status" value="1"/>
</dbReference>